<organism evidence="5 6">
    <name type="scientific">Hamadaea flava</name>
    <dbReference type="NCBI Taxonomy" id="1742688"/>
    <lineage>
        <taxon>Bacteria</taxon>
        <taxon>Bacillati</taxon>
        <taxon>Actinomycetota</taxon>
        <taxon>Actinomycetes</taxon>
        <taxon>Micromonosporales</taxon>
        <taxon>Micromonosporaceae</taxon>
        <taxon>Hamadaea</taxon>
    </lineage>
</organism>
<evidence type="ECO:0000256" key="2">
    <source>
        <dbReference type="ARBA" id="ARBA00022448"/>
    </source>
</evidence>
<feature type="chain" id="PRO_5047028188" evidence="4">
    <location>
        <begin position="20"/>
        <end position="427"/>
    </location>
</feature>
<evidence type="ECO:0000256" key="1">
    <source>
        <dbReference type="ARBA" id="ARBA00008520"/>
    </source>
</evidence>
<accession>A0ABV8M0F0</accession>
<protein>
    <submittedName>
        <fullName evidence="5">Extracellular solute-binding protein</fullName>
    </submittedName>
</protein>
<proteinExistence type="inferred from homology"/>
<dbReference type="Gene3D" id="3.40.190.10">
    <property type="entry name" value="Periplasmic binding protein-like II"/>
    <property type="match status" value="2"/>
</dbReference>
<dbReference type="PROSITE" id="PS51257">
    <property type="entry name" value="PROKAR_LIPOPROTEIN"/>
    <property type="match status" value="1"/>
</dbReference>
<keyword evidence="6" id="KW-1185">Reference proteome</keyword>
<dbReference type="InterPro" id="IPR006059">
    <property type="entry name" value="SBP"/>
</dbReference>
<evidence type="ECO:0000256" key="3">
    <source>
        <dbReference type="ARBA" id="ARBA00022729"/>
    </source>
</evidence>
<gene>
    <name evidence="5" type="ORF">ACFOZ4_33410</name>
</gene>
<evidence type="ECO:0000256" key="4">
    <source>
        <dbReference type="SAM" id="SignalP"/>
    </source>
</evidence>
<dbReference type="PANTHER" id="PTHR30061">
    <property type="entry name" value="MALTOSE-BINDING PERIPLASMIC PROTEIN"/>
    <property type="match status" value="1"/>
</dbReference>
<keyword evidence="2" id="KW-0813">Transport</keyword>
<comment type="caution">
    <text evidence="5">The sequence shown here is derived from an EMBL/GenBank/DDBJ whole genome shotgun (WGS) entry which is preliminary data.</text>
</comment>
<keyword evidence="3 4" id="KW-0732">Signal</keyword>
<name>A0ABV8M0F0_9ACTN</name>
<dbReference type="Proteomes" id="UP001595816">
    <property type="component" value="Unassembled WGS sequence"/>
</dbReference>
<evidence type="ECO:0000313" key="6">
    <source>
        <dbReference type="Proteomes" id="UP001595816"/>
    </source>
</evidence>
<feature type="signal peptide" evidence="4">
    <location>
        <begin position="1"/>
        <end position="19"/>
    </location>
</feature>
<evidence type="ECO:0000313" key="5">
    <source>
        <dbReference type="EMBL" id="MFC4135539.1"/>
    </source>
</evidence>
<dbReference type="Pfam" id="PF01547">
    <property type="entry name" value="SBP_bac_1"/>
    <property type="match status" value="1"/>
</dbReference>
<sequence>MQRRIIAAAVAAATLLAAAACGSKEDSGSGKDAKGDLTVWLQVDAQTLWPKAVETATAEFNKEYPNVKVTVAYQAWADHLTKFDAAAQGGTSPDVIELGTTEMGLYMGNGAFADLTADKAEFANSGTWVKALQDSATYQDKLYGVPYYGGLRAVIYRKDILADAGITTPPTTWAELQTAVQKLSDKHKADPTFSAFFLPGQHQYGAMPFIYDAGGQVAKQGADGKWDATFSSPESVAGLKTWKALMDAGYHGDRTINDLTAFSTMVAGKAAMFYDTSGQMKKVFGKDGDAKLKDQIGSFVMPSPTKAGSPLPAFMGGSDLAIPAKGKHKDWSKSWIKAYTSPASQQMFVDGGFMANTTTIVTSDPLMKGYVDTLSNTWTLPAAKNWAQVEKNKTVLNMFVDIATNKGTIEDITAAADKAIETTLNAS</sequence>
<dbReference type="PANTHER" id="PTHR30061:SF50">
    <property type="entry name" value="MALTOSE_MALTODEXTRIN-BINDING PERIPLASMIC PROTEIN"/>
    <property type="match status" value="1"/>
</dbReference>
<dbReference type="EMBL" id="JBHSAY010000023">
    <property type="protein sequence ID" value="MFC4135539.1"/>
    <property type="molecule type" value="Genomic_DNA"/>
</dbReference>
<reference evidence="6" key="1">
    <citation type="journal article" date="2019" name="Int. J. Syst. Evol. Microbiol.">
        <title>The Global Catalogue of Microorganisms (GCM) 10K type strain sequencing project: providing services to taxonomists for standard genome sequencing and annotation.</title>
        <authorList>
            <consortium name="The Broad Institute Genomics Platform"/>
            <consortium name="The Broad Institute Genome Sequencing Center for Infectious Disease"/>
            <person name="Wu L."/>
            <person name="Ma J."/>
        </authorList>
    </citation>
    <scope>NUCLEOTIDE SEQUENCE [LARGE SCALE GENOMIC DNA]</scope>
    <source>
        <strain evidence="6">CGMCC 4.7289</strain>
    </source>
</reference>
<dbReference type="SUPFAM" id="SSF53850">
    <property type="entry name" value="Periplasmic binding protein-like II"/>
    <property type="match status" value="1"/>
</dbReference>
<comment type="similarity">
    <text evidence="1">Belongs to the bacterial solute-binding protein 1 family.</text>
</comment>
<dbReference type="RefSeq" id="WP_253750286.1">
    <property type="nucleotide sequence ID" value="NZ_JAMZDZ010000001.1"/>
</dbReference>